<keyword evidence="1" id="KW-0472">Membrane</keyword>
<accession>A0A0R2A4A5</accession>
<evidence type="ECO:0000313" key="3">
    <source>
        <dbReference type="Proteomes" id="UP000051733"/>
    </source>
</evidence>
<dbReference type="STRING" id="1423813.FC26_GL002308"/>
<proteinExistence type="predicted"/>
<dbReference type="AlphaFoldDB" id="A0A0R2A4A5"/>
<protein>
    <submittedName>
        <fullName evidence="2">Uncharacterized protein</fullName>
    </submittedName>
</protein>
<feature type="transmembrane region" description="Helical" evidence="1">
    <location>
        <begin position="186"/>
        <end position="207"/>
    </location>
</feature>
<gene>
    <name evidence="2" type="ORF">FC26_GL002308</name>
</gene>
<feature type="transmembrane region" description="Helical" evidence="1">
    <location>
        <begin position="51"/>
        <end position="69"/>
    </location>
</feature>
<keyword evidence="1" id="KW-0812">Transmembrane</keyword>
<keyword evidence="1" id="KW-1133">Transmembrane helix</keyword>
<dbReference type="PATRIC" id="fig|1423813.3.peg.2352"/>
<dbReference type="Proteomes" id="UP000051733">
    <property type="component" value="Unassembled WGS sequence"/>
</dbReference>
<keyword evidence="3" id="KW-1185">Reference proteome</keyword>
<feature type="transmembrane region" description="Helical" evidence="1">
    <location>
        <begin position="6"/>
        <end position="23"/>
    </location>
</feature>
<comment type="caution">
    <text evidence="2">The sequence shown here is derived from an EMBL/GenBank/DDBJ whole genome shotgun (WGS) entry which is preliminary data.</text>
</comment>
<feature type="transmembrane region" description="Helical" evidence="1">
    <location>
        <begin position="130"/>
        <end position="153"/>
    </location>
</feature>
<organism evidence="2 3">
    <name type="scientific">Paucilactobacillus vaccinostercus DSM 20634</name>
    <dbReference type="NCBI Taxonomy" id="1423813"/>
    <lineage>
        <taxon>Bacteria</taxon>
        <taxon>Bacillati</taxon>
        <taxon>Bacillota</taxon>
        <taxon>Bacilli</taxon>
        <taxon>Lactobacillales</taxon>
        <taxon>Lactobacillaceae</taxon>
        <taxon>Paucilactobacillus</taxon>
    </lineage>
</organism>
<feature type="transmembrane region" description="Helical" evidence="1">
    <location>
        <begin position="103"/>
        <end position="123"/>
    </location>
</feature>
<dbReference type="EMBL" id="AYYY01000043">
    <property type="protein sequence ID" value="KRM61090.1"/>
    <property type="molecule type" value="Genomic_DNA"/>
</dbReference>
<feature type="transmembrane region" description="Helical" evidence="1">
    <location>
        <begin position="213"/>
        <end position="236"/>
    </location>
</feature>
<evidence type="ECO:0000313" key="2">
    <source>
        <dbReference type="EMBL" id="KRM61090.1"/>
    </source>
</evidence>
<sequence length="254" mass="29358">MIFLPFNQLVQLFVFLIQYYAFCHRNFGKIFMKVLIMEVFLIYIVDAKERWVNMFIATFVAGTLIYLVIKDSSLLSSINSFSQGVISHLPFNHPWLNHTITFILAHLLLNLYAVLLWFILWGFKHKLIALWALVTYFGISLLGLLINQLLLIVTDDTTAPIDLTFLKLVVLMACIYICVLPNTSRFVGYLTIILLLILFSLRTLAGIQLHTVALINVGISILCGYVGIQLFEYIYLHWFSKLQLIRAFRHSDFN</sequence>
<reference evidence="2 3" key="1">
    <citation type="journal article" date="2015" name="Genome Announc.">
        <title>Expanding the biotechnology potential of lactobacilli through comparative genomics of 213 strains and associated genera.</title>
        <authorList>
            <person name="Sun Z."/>
            <person name="Harris H.M."/>
            <person name="McCann A."/>
            <person name="Guo C."/>
            <person name="Argimon S."/>
            <person name="Zhang W."/>
            <person name="Yang X."/>
            <person name="Jeffery I.B."/>
            <person name="Cooney J.C."/>
            <person name="Kagawa T.F."/>
            <person name="Liu W."/>
            <person name="Song Y."/>
            <person name="Salvetti E."/>
            <person name="Wrobel A."/>
            <person name="Rasinkangas P."/>
            <person name="Parkhill J."/>
            <person name="Rea M.C."/>
            <person name="O'Sullivan O."/>
            <person name="Ritari J."/>
            <person name="Douillard F.P."/>
            <person name="Paul Ross R."/>
            <person name="Yang R."/>
            <person name="Briner A.E."/>
            <person name="Felis G.E."/>
            <person name="de Vos W.M."/>
            <person name="Barrangou R."/>
            <person name="Klaenhammer T.R."/>
            <person name="Caufield P.W."/>
            <person name="Cui Y."/>
            <person name="Zhang H."/>
            <person name="O'Toole P.W."/>
        </authorList>
    </citation>
    <scope>NUCLEOTIDE SEQUENCE [LARGE SCALE GENOMIC DNA]</scope>
    <source>
        <strain evidence="2 3">DSM 20634</strain>
    </source>
</reference>
<evidence type="ECO:0000256" key="1">
    <source>
        <dbReference type="SAM" id="Phobius"/>
    </source>
</evidence>
<feature type="transmembrane region" description="Helical" evidence="1">
    <location>
        <begin position="159"/>
        <end position="179"/>
    </location>
</feature>
<name>A0A0R2A4A5_9LACO</name>